<dbReference type="PROSITE" id="PS51257">
    <property type="entry name" value="PROKAR_LIPOPROTEIN"/>
    <property type="match status" value="1"/>
</dbReference>
<evidence type="ECO:0000256" key="1">
    <source>
        <dbReference type="SAM" id="SignalP"/>
    </source>
</evidence>
<gene>
    <name evidence="2" type="ordered locus">Fleli_1311</name>
</gene>
<sequence length="397" mass="45985" precursor="true">MFNPIRLSLLITFLSFFFIFSSCTETVEPDITEPETPNPSSEIYTGNICFKRSDCNYIVMCLNDSGYVLIDDYFDACEEGDMVEIKLNKFGYKVAYNLTQNKNIKIYVDNLEFSEDIALEKWEEACQTNNLYKEKGVVCFKNPTCDYIIVCLDNGKYSVVKDYANICEEGDILIGRFEDLGIDYVYNITQNKTFSINVNNLEISETTAREEQEDACQKNELYKDRGTICFKSTICDYMIVCLDNGYYSVIKEYTNTSQEGDILVGEFQGIGDDYAYNITQETNIEINIKTWQPSERRAMEEWEDVCKNNDELLQNGTVCLKTSNCDYMIICLDNGYYSLTKDYHDICQEGDLILGKFTDNNFEEAYNFTRSRTIRIYVEATDNIENNAVEKWNEKCD</sequence>
<dbReference type="KEGG" id="fli:Fleli_1311"/>
<dbReference type="RefSeq" id="WP_014797200.1">
    <property type="nucleotide sequence ID" value="NC_018018.1"/>
</dbReference>
<organism evidence="2 3">
    <name type="scientific">Bernardetia litoralis (strain ATCC 23117 / DSM 6794 / NBRC 15988 / NCIMB 1366 / Fx l1 / Sio-4)</name>
    <name type="common">Flexibacter litoralis</name>
    <dbReference type="NCBI Taxonomy" id="880071"/>
    <lineage>
        <taxon>Bacteria</taxon>
        <taxon>Pseudomonadati</taxon>
        <taxon>Bacteroidota</taxon>
        <taxon>Cytophagia</taxon>
        <taxon>Cytophagales</taxon>
        <taxon>Bernardetiaceae</taxon>
        <taxon>Bernardetia</taxon>
    </lineage>
</organism>
<keyword evidence="1" id="KW-0732">Signal</keyword>
<name>I4AIF8_BERLS</name>
<dbReference type="OrthoDB" id="667454at2"/>
<dbReference type="EMBL" id="CP003345">
    <property type="protein sequence ID" value="AFM03743.1"/>
    <property type="molecule type" value="Genomic_DNA"/>
</dbReference>
<evidence type="ECO:0000313" key="2">
    <source>
        <dbReference type="EMBL" id="AFM03743.1"/>
    </source>
</evidence>
<accession>I4AIF8</accession>
<dbReference type="AlphaFoldDB" id="I4AIF8"/>
<feature type="chain" id="PRO_5003686148" evidence="1">
    <location>
        <begin position="25"/>
        <end position="397"/>
    </location>
</feature>
<keyword evidence="3" id="KW-1185">Reference proteome</keyword>
<protein>
    <submittedName>
        <fullName evidence="2">Uncharacterized protein</fullName>
    </submittedName>
</protein>
<proteinExistence type="predicted"/>
<dbReference type="HOGENOM" id="CLU_693989_0_0_10"/>
<evidence type="ECO:0000313" key="3">
    <source>
        <dbReference type="Proteomes" id="UP000006054"/>
    </source>
</evidence>
<reference evidence="3" key="1">
    <citation type="submission" date="2012-06" db="EMBL/GenBank/DDBJ databases">
        <title>The complete genome of Flexibacter litoralis DSM 6794.</title>
        <authorList>
            <person name="Lucas S."/>
            <person name="Copeland A."/>
            <person name="Lapidus A."/>
            <person name="Glavina del Rio T."/>
            <person name="Dalin E."/>
            <person name="Tice H."/>
            <person name="Bruce D."/>
            <person name="Goodwin L."/>
            <person name="Pitluck S."/>
            <person name="Peters L."/>
            <person name="Ovchinnikova G."/>
            <person name="Lu M."/>
            <person name="Kyrpides N."/>
            <person name="Mavromatis K."/>
            <person name="Ivanova N."/>
            <person name="Brettin T."/>
            <person name="Detter J.C."/>
            <person name="Han C."/>
            <person name="Larimer F."/>
            <person name="Land M."/>
            <person name="Hauser L."/>
            <person name="Markowitz V."/>
            <person name="Cheng J.-F."/>
            <person name="Hugenholtz P."/>
            <person name="Woyke T."/>
            <person name="Wu D."/>
            <person name="Spring S."/>
            <person name="Lang E."/>
            <person name="Kopitz M."/>
            <person name="Brambilla E."/>
            <person name="Klenk H.-P."/>
            <person name="Eisen J.A."/>
        </authorList>
    </citation>
    <scope>NUCLEOTIDE SEQUENCE [LARGE SCALE GENOMIC DNA]</scope>
    <source>
        <strain evidence="3">ATCC 23117 / DSM 6794 / NBRC 15988 / NCIMB 1366 / Sio-4</strain>
    </source>
</reference>
<dbReference type="Proteomes" id="UP000006054">
    <property type="component" value="Chromosome"/>
</dbReference>
<feature type="signal peptide" evidence="1">
    <location>
        <begin position="1"/>
        <end position="24"/>
    </location>
</feature>